<name>A0A239LH20_EKHLU</name>
<gene>
    <name evidence="1" type="ORF">SAMN05421640_3259</name>
</gene>
<dbReference type="EMBL" id="FZPD01000005">
    <property type="protein sequence ID" value="SNT29590.1"/>
    <property type="molecule type" value="Genomic_DNA"/>
</dbReference>
<evidence type="ECO:0000313" key="2">
    <source>
        <dbReference type="Proteomes" id="UP000198393"/>
    </source>
</evidence>
<proteinExistence type="predicted"/>
<evidence type="ECO:0000313" key="1">
    <source>
        <dbReference type="EMBL" id="SNT29590.1"/>
    </source>
</evidence>
<accession>A0A239LH20</accession>
<organism evidence="1 2">
    <name type="scientific">Ekhidna lutea</name>
    <dbReference type="NCBI Taxonomy" id="447679"/>
    <lineage>
        <taxon>Bacteria</taxon>
        <taxon>Pseudomonadati</taxon>
        <taxon>Bacteroidota</taxon>
        <taxon>Cytophagia</taxon>
        <taxon>Cytophagales</taxon>
        <taxon>Reichenbachiellaceae</taxon>
        <taxon>Ekhidna</taxon>
    </lineage>
</organism>
<protein>
    <submittedName>
        <fullName evidence="1">Uncharacterized protein</fullName>
    </submittedName>
</protein>
<dbReference type="AlphaFoldDB" id="A0A239LH20"/>
<dbReference type="RefSeq" id="WP_089357925.1">
    <property type="nucleotide sequence ID" value="NZ_FZPD01000005.1"/>
</dbReference>
<sequence length="171" mass="18963">MISKYSIWVVAGLFLACSSSGGESRSTSLKLEKSESGTYINDDVKSSVSSKRRGKLNRLQADGPAWFSFKVPNTFQKLNLQFSNGSSITWKVAGTENLEDDDSLPLNIKNSDSTETMIDVVITPPTVKIFFNEGEENFIFNASSFSVETKLEVYLDEEIYDTPGILYDLGD</sequence>
<keyword evidence="2" id="KW-1185">Reference proteome</keyword>
<dbReference type="Proteomes" id="UP000198393">
    <property type="component" value="Unassembled WGS sequence"/>
</dbReference>
<dbReference type="PROSITE" id="PS51257">
    <property type="entry name" value="PROKAR_LIPOPROTEIN"/>
    <property type="match status" value="1"/>
</dbReference>
<reference evidence="1 2" key="1">
    <citation type="submission" date="2017-06" db="EMBL/GenBank/DDBJ databases">
        <authorList>
            <person name="Kim H.J."/>
            <person name="Triplett B.A."/>
        </authorList>
    </citation>
    <scope>NUCLEOTIDE SEQUENCE [LARGE SCALE GENOMIC DNA]</scope>
    <source>
        <strain evidence="1 2">DSM 19307</strain>
    </source>
</reference>